<feature type="region of interest" description="Disordered" evidence="1">
    <location>
        <begin position="26"/>
        <end position="75"/>
    </location>
</feature>
<reference evidence="2 3" key="1">
    <citation type="journal article" date="2023" name="Plants (Basel)">
        <title>Bridging the Gap: Combining Genomics and Transcriptomics Approaches to Understand Stylosanthes scabra, an Orphan Legume from the Brazilian Caatinga.</title>
        <authorList>
            <person name="Ferreira-Neto J.R.C."/>
            <person name="da Silva M.D."/>
            <person name="Binneck E."/>
            <person name="de Melo N.F."/>
            <person name="da Silva R.H."/>
            <person name="de Melo A.L.T.M."/>
            <person name="Pandolfi V."/>
            <person name="Bustamante F.O."/>
            <person name="Brasileiro-Vidal A.C."/>
            <person name="Benko-Iseppon A.M."/>
        </authorList>
    </citation>
    <scope>NUCLEOTIDE SEQUENCE [LARGE SCALE GENOMIC DNA]</scope>
    <source>
        <tissue evidence="2">Leaves</tissue>
    </source>
</reference>
<evidence type="ECO:0000256" key="1">
    <source>
        <dbReference type="SAM" id="MobiDB-lite"/>
    </source>
</evidence>
<evidence type="ECO:0000313" key="3">
    <source>
        <dbReference type="Proteomes" id="UP001341840"/>
    </source>
</evidence>
<dbReference type="EMBL" id="JASCZI010182130">
    <property type="protein sequence ID" value="MED6187115.1"/>
    <property type="molecule type" value="Genomic_DNA"/>
</dbReference>
<accession>A0ABU6WS63</accession>
<comment type="caution">
    <text evidence="2">The sequence shown here is derived from an EMBL/GenBank/DDBJ whole genome shotgun (WGS) entry which is preliminary data.</text>
</comment>
<protein>
    <submittedName>
        <fullName evidence="2">Uncharacterized protein</fullName>
    </submittedName>
</protein>
<name>A0ABU6WS63_9FABA</name>
<feature type="compositionally biased region" description="Basic and acidic residues" evidence="1">
    <location>
        <begin position="48"/>
        <end position="58"/>
    </location>
</feature>
<proteinExistence type="predicted"/>
<feature type="compositionally biased region" description="Polar residues" evidence="1">
    <location>
        <begin position="32"/>
        <end position="41"/>
    </location>
</feature>
<evidence type="ECO:0000313" key="2">
    <source>
        <dbReference type="EMBL" id="MED6187115.1"/>
    </source>
</evidence>
<sequence>MANCAADAFGRYCEAKNTRLLLRKELKPPESLNHSNLQRASPLSKLEPAPEKSQHIRNENPQPWIPSTDKAPKLQ</sequence>
<organism evidence="2 3">
    <name type="scientific">Stylosanthes scabra</name>
    <dbReference type="NCBI Taxonomy" id="79078"/>
    <lineage>
        <taxon>Eukaryota</taxon>
        <taxon>Viridiplantae</taxon>
        <taxon>Streptophyta</taxon>
        <taxon>Embryophyta</taxon>
        <taxon>Tracheophyta</taxon>
        <taxon>Spermatophyta</taxon>
        <taxon>Magnoliopsida</taxon>
        <taxon>eudicotyledons</taxon>
        <taxon>Gunneridae</taxon>
        <taxon>Pentapetalae</taxon>
        <taxon>rosids</taxon>
        <taxon>fabids</taxon>
        <taxon>Fabales</taxon>
        <taxon>Fabaceae</taxon>
        <taxon>Papilionoideae</taxon>
        <taxon>50 kb inversion clade</taxon>
        <taxon>dalbergioids sensu lato</taxon>
        <taxon>Dalbergieae</taxon>
        <taxon>Pterocarpus clade</taxon>
        <taxon>Stylosanthes</taxon>
    </lineage>
</organism>
<keyword evidence="3" id="KW-1185">Reference proteome</keyword>
<dbReference type="Proteomes" id="UP001341840">
    <property type="component" value="Unassembled WGS sequence"/>
</dbReference>
<gene>
    <name evidence="2" type="ORF">PIB30_073341</name>
</gene>